<dbReference type="Proteomes" id="UP001451303">
    <property type="component" value="Unassembled WGS sequence"/>
</dbReference>
<keyword evidence="3" id="KW-1185">Reference proteome</keyword>
<evidence type="ECO:0000313" key="3">
    <source>
        <dbReference type="Proteomes" id="UP001451303"/>
    </source>
</evidence>
<proteinExistence type="predicted"/>
<comment type="caution">
    <text evidence="2">The sequence shown here is derived from an EMBL/GenBank/DDBJ whole genome shotgun (WGS) entry which is preliminary data.</text>
</comment>
<name>A0ABR3DC07_NEUIN</name>
<organism evidence="2 3">
    <name type="scientific">Neurospora intermedia</name>
    <dbReference type="NCBI Taxonomy" id="5142"/>
    <lineage>
        <taxon>Eukaryota</taxon>
        <taxon>Fungi</taxon>
        <taxon>Dikarya</taxon>
        <taxon>Ascomycota</taxon>
        <taxon>Pezizomycotina</taxon>
        <taxon>Sordariomycetes</taxon>
        <taxon>Sordariomycetidae</taxon>
        <taxon>Sordariales</taxon>
        <taxon>Sordariaceae</taxon>
        <taxon>Neurospora</taxon>
    </lineage>
</organism>
<feature type="region of interest" description="Disordered" evidence="1">
    <location>
        <begin position="48"/>
        <end position="72"/>
    </location>
</feature>
<evidence type="ECO:0000256" key="1">
    <source>
        <dbReference type="SAM" id="MobiDB-lite"/>
    </source>
</evidence>
<feature type="compositionally biased region" description="Low complexity" evidence="1">
    <location>
        <begin position="48"/>
        <end position="61"/>
    </location>
</feature>
<evidence type="ECO:0000313" key="2">
    <source>
        <dbReference type="EMBL" id="KAL0470215.1"/>
    </source>
</evidence>
<dbReference type="EMBL" id="JAVLET010000004">
    <property type="protein sequence ID" value="KAL0470215.1"/>
    <property type="molecule type" value="Genomic_DNA"/>
</dbReference>
<sequence length="162" mass="17892">MVVGCSAGHYPMTSMVMQAANPHASSLELRPPSFTQSVKIPGPFFSSKSSQTFHSSQQTTSPKVSQPSDSTDSRWEFPIWQELWRLPAAALREKGRDGDYPQTKWDDDLENKRLELVLTRKDWNGLIDVEIVSDAARSASRIGSAPTTQGRWLGTGILKATG</sequence>
<protein>
    <submittedName>
        <fullName evidence="2">Uncharacterized protein</fullName>
    </submittedName>
</protein>
<gene>
    <name evidence="2" type="ORF">QR685DRAFT_596914</name>
</gene>
<reference evidence="2 3" key="1">
    <citation type="submission" date="2023-09" db="EMBL/GenBank/DDBJ databases">
        <title>Multi-omics analysis of a traditional fermented food reveals byproduct-associated fungal strains for waste-to-food upcycling.</title>
        <authorList>
            <consortium name="Lawrence Berkeley National Laboratory"/>
            <person name="Rekdal V.M."/>
            <person name="Villalobos-Escobedo J.M."/>
            <person name="Rodriguez-Valeron N."/>
            <person name="Garcia M.O."/>
            <person name="Vasquez D.P."/>
            <person name="Damayanti I."/>
            <person name="Sorensen P.M."/>
            <person name="Baidoo E.E."/>
            <person name="De Carvalho A.C."/>
            <person name="Riley R."/>
            <person name="Lipzen A."/>
            <person name="He G."/>
            <person name="Yan M."/>
            <person name="Haridas S."/>
            <person name="Daum C."/>
            <person name="Yoshinaga Y."/>
            <person name="Ng V."/>
            <person name="Grigoriev I.V."/>
            <person name="Munk R."/>
            <person name="Nuraida L."/>
            <person name="Wijaya C.H."/>
            <person name="Morales P.-C."/>
            <person name="Keasling J.D."/>
        </authorList>
    </citation>
    <scope>NUCLEOTIDE SEQUENCE [LARGE SCALE GENOMIC DNA]</scope>
    <source>
        <strain evidence="2 3">FGSC 2613</strain>
    </source>
</reference>
<accession>A0ABR3DC07</accession>